<keyword evidence="1" id="KW-1133">Transmembrane helix</keyword>
<comment type="caution">
    <text evidence="2">The sequence shown here is derived from an EMBL/GenBank/DDBJ whole genome shotgun (WGS) entry which is preliminary data.</text>
</comment>
<proteinExistence type="predicted"/>
<evidence type="ECO:0000256" key="1">
    <source>
        <dbReference type="SAM" id="Phobius"/>
    </source>
</evidence>
<dbReference type="EMBL" id="JAYMYQ010000004">
    <property type="protein sequence ID" value="KAK7340810.1"/>
    <property type="molecule type" value="Genomic_DNA"/>
</dbReference>
<keyword evidence="3" id="KW-1185">Reference proteome</keyword>
<feature type="transmembrane region" description="Helical" evidence="1">
    <location>
        <begin position="6"/>
        <end position="23"/>
    </location>
</feature>
<evidence type="ECO:0000313" key="2">
    <source>
        <dbReference type="EMBL" id="KAK7340810.1"/>
    </source>
</evidence>
<evidence type="ECO:0000313" key="3">
    <source>
        <dbReference type="Proteomes" id="UP001367508"/>
    </source>
</evidence>
<sequence length="85" mass="9397">MLLHVVVLIHSSIFLSFNIFLILRGGETNSVVTAIRRKPPPAGDAPARDGNSALEVFRNKTNSLYNSSVKIFDPFNRFSVFACNS</sequence>
<keyword evidence="1" id="KW-0472">Membrane</keyword>
<accession>A0AAN9LR81</accession>
<dbReference type="AlphaFoldDB" id="A0AAN9LR81"/>
<gene>
    <name evidence="2" type="ORF">VNO77_21523</name>
</gene>
<protein>
    <submittedName>
        <fullName evidence="2">Uncharacterized protein</fullName>
    </submittedName>
</protein>
<organism evidence="2 3">
    <name type="scientific">Canavalia gladiata</name>
    <name type="common">Sword bean</name>
    <name type="synonym">Dolichos gladiatus</name>
    <dbReference type="NCBI Taxonomy" id="3824"/>
    <lineage>
        <taxon>Eukaryota</taxon>
        <taxon>Viridiplantae</taxon>
        <taxon>Streptophyta</taxon>
        <taxon>Embryophyta</taxon>
        <taxon>Tracheophyta</taxon>
        <taxon>Spermatophyta</taxon>
        <taxon>Magnoliopsida</taxon>
        <taxon>eudicotyledons</taxon>
        <taxon>Gunneridae</taxon>
        <taxon>Pentapetalae</taxon>
        <taxon>rosids</taxon>
        <taxon>fabids</taxon>
        <taxon>Fabales</taxon>
        <taxon>Fabaceae</taxon>
        <taxon>Papilionoideae</taxon>
        <taxon>50 kb inversion clade</taxon>
        <taxon>NPAAA clade</taxon>
        <taxon>indigoferoid/millettioid clade</taxon>
        <taxon>Phaseoleae</taxon>
        <taxon>Canavalia</taxon>
    </lineage>
</organism>
<reference evidence="2 3" key="1">
    <citation type="submission" date="2024-01" db="EMBL/GenBank/DDBJ databases">
        <title>The genomes of 5 underutilized Papilionoideae crops provide insights into root nodulation and disease resistanc.</title>
        <authorList>
            <person name="Jiang F."/>
        </authorList>
    </citation>
    <scope>NUCLEOTIDE SEQUENCE [LARGE SCALE GENOMIC DNA]</scope>
    <source>
        <strain evidence="2">LVBAO_FW01</strain>
        <tissue evidence="2">Leaves</tissue>
    </source>
</reference>
<dbReference type="Proteomes" id="UP001367508">
    <property type="component" value="Unassembled WGS sequence"/>
</dbReference>
<keyword evidence="1" id="KW-0812">Transmembrane</keyword>
<name>A0AAN9LR81_CANGL</name>